<dbReference type="EMBL" id="SOAU01000001">
    <property type="protein sequence ID" value="TDT14482.1"/>
    <property type="molecule type" value="Genomic_DNA"/>
</dbReference>
<dbReference type="RefSeq" id="WP_133867026.1">
    <property type="nucleotide sequence ID" value="NZ_SOAU01000001.1"/>
</dbReference>
<keyword evidence="3" id="KW-1185">Reference proteome</keyword>
<reference evidence="2 3" key="1">
    <citation type="submission" date="2019-03" db="EMBL/GenBank/DDBJ databases">
        <title>Sequencing the genomes of 1000 actinobacteria strains.</title>
        <authorList>
            <person name="Klenk H.-P."/>
        </authorList>
    </citation>
    <scope>NUCLEOTIDE SEQUENCE [LARGE SCALE GENOMIC DNA]</scope>
    <source>
        <strain evidence="2 3">DSM 18936</strain>
    </source>
</reference>
<accession>A0A4R7HU91</accession>
<dbReference type="InterPro" id="IPR029058">
    <property type="entry name" value="AB_hydrolase_fold"/>
</dbReference>
<dbReference type="PANTHER" id="PTHR43798:SF29">
    <property type="entry name" value="AB HYDROLASE-1 DOMAIN-CONTAINING PROTEIN"/>
    <property type="match status" value="1"/>
</dbReference>
<evidence type="ECO:0000259" key="1">
    <source>
        <dbReference type="Pfam" id="PF00561"/>
    </source>
</evidence>
<protein>
    <submittedName>
        <fullName evidence="2">Pimeloyl-ACP methyl ester carboxylesterase</fullName>
    </submittedName>
</protein>
<dbReference type="Proteomes" id="UP000294558">
    <property type="component" value="Unassembled WGS sequence"/>
</dbReference>
<sequence length="261" mass="28061">MGTAQVNGVTVHYDDTGGDGPAVLFSHGFLMDRSMFDRQVEALGGDYRCVRWDERGFGGTAATGEFSYWDSADDAVALLDHLEIDEAVFVGMSQGGFLSLRAALAHPDRVRAVVLIDSAADTDDEETLDGYRGMLHVFGNGTDEERAGVFQIVAGLILGDEQLAEEWIPKWQAIDPSQLTLAGGALLNRDDISDRAGEIRCPVMSIHGTDDQAIALQRALALAATLPDHRGVIEVEGAAHAPNMTHPDTVNPALRTFLDSL</sequence>
<dbReference type="InterPro" id="IPR000073">
    <property type="entry name" value="AB_hydrolase_1"/>
</dbReference>
<dbReference type="AlphaFoldDB" id="A0A4R7HU91"/>
<gene>
    <name evidence="2" type="ORF">BDK89_0037</name>
</gene>
<dbReference type="PANTHER" id="PTHR43798">
    <property type="entry name" value="MONOACYLGLYCEROL LIPASE"/>
    <property type="match status" value="1"/>
</dbReference>
<dbReference type="SUPFAM" id="SSF53474">
    <property type="entry name" value="alpha/beta-Hydrolases"/>
    <property type="match status" value="1"/>
</dbReference>
<name>A0A4R7HU91_9ACTN</name>
<dbReference type="Pfam" id="PF00561">
    <property type="entry name" value="Abhydrolase_1"/>
    <property type="match status" value="1"/>
</dbReference>
<feature type="domain" description="AB hydrolase-1" evidence="1">
    <location>
        <begin position="21"/>
        <end position="247"/>
    </location>
</feature>
<organism evidence="2 3">
    <name type="scientific">Ilumatobacter fluminis</name>
    <dbReference type="NCBI Taxonomy" id="467091"/>
    <lineage>
        <taxon>Bacteria</taxon>
        <taxon>Bacillati</taxon>
        <taxon>Actinomycetota</taxon>
        <taxon>Acidimicrobiia</taxon>
        <taxon>Acidimicrobiales</taxon>
        <taxon>Ilumatobacteraceae</taxon>
        <taxon>Ilumatobacter</taxon>
    </lineage>
</organism>
<proteinExistence type="predicted"/>
<dbReference type="Gene3D" id="3.40.50.1820">
    <property type="entry name" value="alpha/beta hydrolase"/>
    <property type="match status" value="1"/>
</dbReference>
<dbReference type="GO" id="GO:0003824">
    <property type="term" value="F:catalytic activity"/>
    <property type="evidence" value="ECO:0007669"/>
    <property type="project" value="UniProtKB-ARBA"/>
</dbReference>
<dbReference type="InterPro" id="IPR050266">
    <property type="entry name" value="AB_hydrolase_sf"/>
</dbReference>
<comment type="caution">
    <text evidence="2">The sequence shown here is derived from an EMBL/GenBank/DDBJ whole genome shotgun (WGS) entry which is preliminary data.</text>
</comment>
<evidence type="ECO:0000313" key="2">
    <source>
        <dbReference type="EMBL" id="TDT14482.1"/>
    </source>
</evidence>
<dbReference type="OrthoDB" id="3210844at2"/>
<evidence type="ECO:0000313" key="3">
    <source>
        <dbReference type="Proteomes" id="UP000294558"/>
    </source>
</evidence>
<dbReference type="PRINTS" id="PR00111">
    <property type="entry name" value="ABHYDROLASE"/>
</dbReference>